<proteinExistence type="predicted"/>
<name>A0A0F9CTL4_9ZZZZ</name>
<evidence type="ECO:0000313" key="1">
    <source>
        <dbReference type="EMBL" id="KKL52559.1"/>
    </source>
</evidence>
<accession>A0A0F9CTL4</accession>
<reference evidence="1" key="1">
    <citation type="journal article" date="2015" name="Nature">
        <title>Complex archaea that bridge the gap between prokaryotes and eukaryotes.</title>
        <authorList>
            <person name="Spang A."/>
            <person name="Saw J.H."/>
            <person name="Jorgensen S.L."/>
            <person name="Zaremba-Niedzwiedzka K."/>
            <person name="Martijn J."/>
            <person name="Lind A.E."/>
            <person name="van Eijk R."/>
            <person name="Schleper C."/>
            <person name="Guy L."/>
            <person name="Ettema T.J."/>
        </authorList>
    </citation>
    <scope>NUCLEOTIDE SEQUENCE</scope>
</reference>
<dbReference type="EMBL" id="LAZR01031848">
    <property type="protein sequence ID" value="KKL52559.1"/>
    <property type="molecule type" value="Genomic_DNA"/>
</dbReference>
<dbReference type="AlphaFoldDB" id="A0A0F9CTL4"/>
<sequence length="59" mass="6671">MKWLKGFINNIRVAWVGLAESHYDKGYTDGYKEGQDDGHAHGACKHTHPFQDTLRALGE</sequence>
<organism evidence="1">
    <name type="scientific">marine sediment metagenome</name>
    <dbReference type="NCBI Taxonomy" id="412755"/>
    <lineage>
        <taxon>unclassified sequences</taxon>
        <taxon>metagenomes</taxon>
        <taxon>ecological metagenomes</taxon>
    </lineage>
</organism>
<protein>
    <submittedName>
        <fullName evidence="1">Uncharacterized protein</fullName>
    </submittedName>
</protein>
<comment type="caution">
    <text evidence="1">The sequence shown here is derived from an EMBL/GenBank/DDBJ whole genome shotgun (WGS) entry which is preliminary data.</text>
</comment>
<gene>
    <name evidence="1" type="ORF">LCGC14_2284240</name>
</gene>